<accession>A0ABD6C1K7</accession>
<dbReference type="Proteomes" id="UP001597185">
    <property type="component" value="Unassembled WGS sequence"/>
</dbReference>
<feature type="compositionally biased region" description="Acidic residues" evidence="1">
    <location>
        <begin position="20"/>
        <end position="40"/>
    </location>
</feature>
<reference evidence="2 3" key="1">
    <citation type="journal article" date="2019" name="Int. J. Syst. Evol. Microbiol.">
        <title>The Global Catalogue of Microorganisms (GCM) 10K type strain sequencing project: providing services to taxonomists for standard genome sequencing and annotation.</title>
        <authorList>
            <consortium name="The Broad Institute Genomics Platform"/>
            <consortium name="The Broad Institute Genome Sequencing Center for Infectious Disease"/>
            <person name="Wu L."/>
            <person name="Ma J."/>
        </authorList>
    </citation>
    <scope>NUCLEOTIDE SEQUENCE [LARGE SCALE GENOMIC DNA]</scope>
    <source>
        <strain evidence="2 3">CGMCC 1.12689</strain>
    </source>
</reference>
<dbReference type="RefSeq" id="WP_256419378.1">
    <property type="nucleotide sequence ID" value="NZ_JANHDL010000018.1"/>
</dbReference>
<protein>
    <submittedName>
        <fullName evidence="2">Uncharacterized protein</fullName>
    </submittedName>
</protein>
<name>A0ABD6C1K7_9EURY</name>
<evidence type="ECO:0000313" key="2">
    <source>
        <dbReference type="EMBL" id="MFD1571216.1"/>
    </source>
</evidence>
<dbReference type="AlphaFoldDB" id="A0ABD6C1K7"/>
<gene>
    <name evidence="2" type="ORF">ACFR9T_11560</name>
</gene>
<evidence type="ECO:0000313" key="3">
    <source>
        <dbReference type="Proteomes" id="UP001597185"/>
    </source>
</evidence>
<evidence type="ECO:0000256" key="1">
    <source>
        <dbReference type="SAM" id="MobiDB-lite"/>
    </source>
</evidence>
<comment type="caution">
    <text evidence="2">The sequence shown here is derived from an EMBL/GenBank/DDBJ whole genome shotgun (WGS) entry which is preliminary data.</text>
</comment>
<organism evidence="2 3">
    <name type="scientific">Halorubrum laminariae</name>
    <dbReference type="NCBI Taxonomy" id="1433523"/>
    <lineage>
        <taxon>Archaea</taxon>
        <taxon>Methanobacteriati</taxon>
        <taxon>Methanobacteriota</taxon>
        <taxon>Stenosarchaea group</taxon>
        <taxon>Halobacteria</taxon>
        <taxon>Halobacteriales</taxon>
        <taxon>Haloferacaceae</taxon>
        <taxon>Halorubrum</taxon>
    </lineage>
</organism>
<dbReference type="EMBL" id="JBHUDB010000009">
    <property type="protein sequence ID" value="MFD1571216.1"/>
    <property type="molecule type" value="Genomic_DNA"/>
</dbReference>
<keyword evidence="3" id="KW-1185">Reference proteome</keyword>
<proteinExistence type="predicted"/>
<sequence>MTETLRGSTPQSEFTLTTTLDDDEQECACEECHDDVEGANENDTVSGDDRPDK</sequence>
<feature type="region of interest" description="Disordered" evidence="1">
    <location>
        <begin position="1"/>
        <end position="53"/>
    </location>
</feature>
<feature type="compositionally biased region" description="Polar residues" evidence="1">
    <location>
        <begin position="1"/>
        <end position="14"/>
    </location>
</feature>